<dbReference type="Proteomes" id="UP000659630">
    <property type="component" value="Unassembled WGS sequence"/>
</dbReference>
<reference evidence="2" key="1">
    <citation type="submission" date="2020-08" db="EMBL/GenBank/DDBJ databases">
        <title>Genome public.</title>
        <authorList>
            <person name="Liu C."/>
            <person name="Sun Q."/>
        </authorList>
    </citation>
    <scope>NUCLEOTIDE SEQUENCE</scope>
    <source>
        <strain evidence="2">BX8</strain>
    </source>
</reference>
<organism evidence="2 3">
    <name type="scientific">Anaerofilum hominis</name>
    <dbReference type="NCBI Taxonomy" id="2763016"/>
    <lineage>
        <taxon>Bacteria</taxon>
        <taxon>Bacillati</taxon>
        <taxon>Bacillota</taxon>
        <taxon>Clostridia</taxon>
        <taxon>Eubacteriales</taxon>
        <taxon>Oscillospiraceae</taxon>
        <taxon>Anaerofilum</taxon>
    </lineage>
</organism>
<dbReference type="AlphaFoldDB" id="A0A923L0F2"/>
<evidence type="ECO:0000313" key="2">
    <source>
        <dbReference type="EMBL" id="MBC5580252.1"/>
    </source>
</evidence>
<sequence>MFFLGNILLNHINLNPIYPESAFFYCVVVTAYLALYCLQRMGGFIVSRQSGAVSVNYERNGSAIPKWALIVAGICWGAYLVVSLGSTVIFNVNAYRGQMPDFREGEFNADVQLVDTTQLPVVDLEMAKKLADKKLGENPSLGSQVVLGEPTVQMVDGELVWVAPTYHSGFFKWVTNLSGSQGYVIVSATNPQDVRYVDSHRIKIQPGAYLFDDLSFYARFFGAPFTGLTDYSFELDDEGNPYWVISTYRNTWGFRLPEATGALIINAETGERRKYDLDDLPEWVDRVQPEDFIIRQIDNKGEYINGFLNFADKDKYKTSPGDIIVYNNGDCYLFTGVTSVGADESAIGFVMVDMVTKEPTIYRISGATEQSAQKSAEGKVQQFGYYASWPIIVNVNGTPSYFMTLKDDEGLLKQYAYVSVKDYLVVGVGESVPEAKVNYEKALRQNVSSDTTITETTAKTVSGTVQRIAAEYSASGTVYRFVLENRPDKLFTAAASLSEELAITREGDSIRVEYLDNGAGLCEVTGFDNLAFEQK</sequence>
<keyword evidence="3" id="KW-1185">Reference proteome</keyword>
<dbReference type="EMBL" id="JACONZ010000001">
    <property type="protein sequence ID" value="MBC5580252.1"/>
    <property type="molecule type" value="Genomic_DNA"/>
</dbReference>
<comment type="caution">
    <text evidence="2">The sequence shown here is derived from an EMBL/GenBank/DDBJ whole genome shotgun (WGS) entry which is preliminary data.</text>
</comment>
<evidence type="ECO:0000256" key="1">
    <source>
        <dbReference type="SAM" id="Phobius"/>
    </source>
</evidence>
<name>A0A923L0F2_9FIRM</name>
<protein>
    <recommendedName>
        <fullName evidence="4">CvpA family protein</fullName>
    </recommendedName>
</protein>
<evidence type="ECO:0008006" key="4">
    <source>
        <dbReference type="Google" id="ProtNLM"/>
    </source>
</evidence>
<keyword evidence="1" id="KW-1133">Transmembrane helix</keyword>
<accession>A0A923L0F2</accession>
<keyword evidence="1" id="KW-0812">Transmembrane</keyword>
<evidence type="ECO:0000313" key="3">
    <source>
        <dbReference type="Proteomes" id="UP000659630"/>
    </source>
</evidence>
<keyword evidence="1" id="KW-0472">Membrane</keyword>
<proteinExistence type="predicted"/>
<gene>
    <name evidence="2" type="ORF">H8S23_01895</name>
</gene>
<feature type="transmembrane region" description="Helical" evidence="1">
    <location>
        <begin position="67"/>
        <end position="90"/>
    </location>
</feature>
<feature type="transmembrane region" description="Helical" evidence="1">
    <location>
        <begin position="22"/>
        <end position="38"/>
    </location>
</feature>